<dbReference type="GO" id="GO:0016787">
    <property type="term" value="F:hydrolase activity"/>
    <property type="evidence" value="ECO:0007669"/>
    <property type="project" value="UniProtKB-KW"/>
</dbReference>
<dbReference type="InterPro" id="IPR000073">
    <property type="entry name" value="AB_hydrolase_1"/>
</dbReference>
<sequence>MTVPLSTAELPPVDRSRPAWPGAEETIGGVRLHVRRTPGTGGDPAASAVPAVYVHGLGGSATNWTDLADQLSGHAPGLAVDLPGFGRSAPPTGYDFTLRSHVATLIRVLRGLDGPVHLLGNSMGGAISLLTAAEAPELVRTLTLVSPAVPDLRPSPKRLSDPRMVLAMLPVVGRRSREALAAMPPTERARRMLDLCFADPSLVSEERVAESVAEYAERLDMAWSTPALAASTIALIRSWLVVGPRSLWRAAPKVTAPTLVVWGDKDKLMSVRKAPRTARAIPNARLLVLRDVGHVAQMEQPDTVARAVLGLWDAAAENRW</sequence>
<dbReference type="Gene3D" id="3.40.50.1820">
    <property type="entry name" value="alpha/beta hydrolase"/>
    <property type="match status" value="1"/>
</dbReference>
<name>A0ABW0EKJ1_9PSEU</name>
<evidence type="ECO:0000259" key="2">
    <source>
        <dbReference type="Pfam" id="PF00561"/>
    </source>
</evidence>
<keyword evidence="4" id="KW-1185">Reference proteome</keyword>
<proteinExistence type="predicted"/>
<reference evidence="4" key="1">
    <citation type="journal article" date="2019" name="Int. J. Syst. Evol. Microbiol.">
        <title>The Global Catalogue of Microorganisms (GCM) 10K type strain sequencing project: providing services to taxonomists for standard genome sequencing and annotation.</title>
        <authorList>
            <consortium name="The Broad Institute Genomics Platform"/>
            <consortium name="The Broad Institute Genome Sequencing Center for Infectious Disease"/>
            <person name="Wu L."/>
            <person name="Ma J."/>
        </authorList>
    </citation>
    <scope>NUCLEOTIDE SEQUENCE [LARGE SCALE GENOMIC DNA]</scope>
    <source>
        <strain evidence="4">CCUG 59778</strain>
    </source>
</reference>
<feature type="domain" description="AB hydrolase-1" evidence="2">
    <location>
        <begin position="52"/>
        <end position="301"/>
    </location>
</feature>
<protein>
    <submittedName>
        <fullName evidence="3">Alpha/beta fold hydrolase</fullName>
    </submittedName>
</protein>
<dbReference type="PANTHER" id="PTHR43798:SF33">
    <property type="entry name" value="HYDROLASE, PUTATIVE (AFU_ORTHOLOGUE AFUA_2G14860)-RELATED"/>
    <property type="match status" value="1"/>
</dbReference>
<evidence type="ECO:0000256" key="1">
    <source>
        <dbReference type="SAM" id="MobiDB-lite"/>
    </source>
</evidence>
<dbReference type="Pfam" id="PF00561">
    <property type="entry name" value="Abhydrolase_1"/>
    <property type="match status" value="1"/>
</dbReference>
<accession>A0ABW0EKJ1</accession>
<keyword evidence="3" id="KW-0378">Hydrolase</keyword>
<comment type="caution">
    <text evidence="3">The sequence shown here is derived from an EMBL/GenBank/DDBJ whole genome shotgun (WGS) entry which is preliminary data.</text>
</comment>
<dbReference type="EMBL" id="JBHSKF010000003">
    <property type="protein sequence ID" value="MFC5287347.1"/>
    <property type="molecule type" value="Genomic_DNA"/>
</dbReference>
<dbReference type="Proteomes" id="UP001596157">
    <property type="component" value="Unassembled WGS sequence"/>
</dbReference>
<dbReference type="PANTHER" id="PTHR43798">
    <property type="entry name" value="MONOACYLGLYCEROL LIPASE"/>
    <property type="match status" value="1"/>
</dbReference>
<evidence type="ECO:0000313" key="3">
    <source>
        <dbReference type="EMBL" id="MFC5287347.1"/>
    </source>
</evidence>
<dbReference type="InterPro" id="IPR050266">
    <property type="entry name" value="AB_hydrolase_sf"/>
</dbReference>
<gene>
    <name evidence="3" type="ORF">ACFPM7_09820</name>
</gene>
<evidence type="ECO:0000313" key="4">
    <source>
        <dbReference type="Proteomes" id="UP001596157"/>
    </source>
</evidence>
<dbReference type="PRINTS" id="PR00111">
    <property type="entry name" value="ABHYDROLASE"/>
</dbReference>
<dbReference type="SUPFAM" id="SSF53474">
    <property type="entry name" value="alpha/beta-Hydrolases"/>
    <property type="match status" value="1"/>
</dbReference>
<organism evidence="3 4">
    <name type="scientific">Actinokineospora guangxiensis</name>
    <dbReference type="NCBI Taxonomy" id="1490288"/>
    <lineage>
        <taxon>Bacteria</taxon>
        <taxon>Bacillati</taxon>
        <taxon>Actinomycetota</taxon>
        <taxon>Actinomycetes</taxon>
        <taxon>Pseudonocardiales</taxon>
        <taxon>Pseudonocardiaceae</taxon>
        <taxon>Actinokineospora</taxon>
    </lineage>
</organism>
<dbReference type="InterPro" id="IPR029058">
    <property type="entry name" value="AB_hydrolase_fold"/>
</dbReference>
<dbReference type="RefSeq" id="WP_378246168.1">
    <property type="nucleotide sequence ID" value="NZ_JBHSKF010000003.1"/>
</dbReference>
<feature type="region of interest" description="Disordered" evidence="1">
    <location>
        <begin position="1"/>
        <end position="22"/>
    </location>
</feature>